<keyword evidence="1" id="KW-0238">DNA-binding</keyword>
<dbReference type="InterPro" id="IPR000944">
    <property type="entry name" value="Tscrpt_reg_Rrf2"/>
</dbReference>
<reference evidence="2 3" key="1">
    <citation type="submission" date="2019-09" db="EMBL/GenBank/DDBJ databases">
        <title>Genome sequence of Rhodovastum atsumiense, a diverse member of the Acetobacteraceae family of non-sulfur purple photosynthetic bacteria.</title>
        <authorList>
            <person name="Meyer T."/>
            <person name="Kyndt J."/>
        </authorList>
    </citation>
    <scope>NUCLEOTIDE SEQUENCE [LARGE SCALE GENOMIC DNA]</scope>
    <source>
        <strain evidence="2 3">DSM 21279</strain>
    </source>
</reference>
<sequence>MRLLASTDFALRILMRLSAEPDGQHLSVEALARELGGLSRNHLHKVVQELAALGVVRTVRGARGGVALARPASEIRLGELLRSLETDQSLVECFRSDGGACVLTPCCRLKGFLGGAWSAFLRELDRHTLADCLVREGGVPVLPLVHAADA</sequence>
<accession>A0A5M6IXP1</accession>
<gene>
    <name evidence="2" type="ORF">F1189_07030</name>
</gene>
<dbReference type="InterPro" id="IPR030489">
    <property type="entry name" value="TR_Rrf2-type_CS"/>
</dbReference>
<protein>
    <submittedName>
        <fullName evidence="2">Rrf2 family transcriptional regulator</fullName>
    </submittedName>
</protein>
<dbReference type="Gene3D" id="1.10.10.10">
    <property type="entry name" value="Winged helix-like DNA-binding domain superfamily/Winged helix DNA-binding domain"/>
    <property type="match status" value="1"/>
</dbReference>
<dbReference type="RefSeq" id="WP_150040007.1">
    <property type="nucleotide sequence ID" value="NZ_OW485601.1"/>
</dbReference>
<dbReference type="PANTHER" id="PTHR33221">
    <property type="entry name" value="WINGED HELIX-TURN-HELIX TRANSCRIPTIONAL REGULATOR, RRF2 FAMILY"/>
    <property type="match status" value="1"/>
</dbReference>
<dbReference type="Pfam" id="PF02082">
    <property type="entry name" value="Rrf2"/>
    <property type="match status" value="1"/>
</dbReference>
<name>A0A5M6IXP1_9PROT</name>
<dbReference type="OrthoDB" id="9795923at2"/>
<dbReference type="GO" id="GO:0003677">
    <property type="term" value="F:DNA binding"/>
    <property type="evidence" value="ECO:0007669"/>
    <property type="project" value="UniProtKB-KW"/>
</dbReference>
<proteinExistence type="predicted"/>
<dbReference type="NCBIfam" id="TIGR00738">
    <property type="entry name" value="rrf2_super"/>
    <property type="match status" value="1"/>
</dbReference>
<evidence type="ECO:0000313" key="2">
    <source>
        <dbReference type="EMBL" id="KAA5613103.1"/>
    </source>
</evidence>
<evidence type="ECO:0000313" key="3">
    <source>
        <dbReference type="Proteomes" id="UP000325255"/>
    </source>
</evidence>
<dbReference type="InterPro" id="IPR036390">
    <property type="entry name" value="WH_DNA-bd_sf"/>
</dbReference>
<dbReference type="InterPro" id="IPR036388">
    <property type="entry name" value="WH-like_DNA-bd_sf"/>
</dbReference>
<organism evidence="2 3">
    <name type="scientific">Rhodovastum atsumiense</name>
    <dbReference type="NCBI Taxonomy" id="504468"/>
    <lineage>
        <taxon>Bacteria</taxon>
        <taxon>Pseudomonadati</taxon>
        <taxon>Pseudomonadota</taxon>
        <taxon>Alphaproteobacteria</taxon>
        <taxon>Acetobacterales</taxon>
        <taxon>Acetobacteraceae</taxon>
        <taxon>Rhodovastum</taxon>
    </lineage>
</organism>
<dbReference type="Proteomes" id="UP000325255">
    <property type="component" value="Unassembled WGS sequence"/>
</dbReference>
<dbReference type="PROSITE" id="PS01332">
    <property type="entry name" value="HTH_RRF2_1"/>
    <property type="match status" value="1"/>
</dbReference>
<evidence type="ECO:0000256" key="1">
    <source>
        <dbReference type="ARBA" id="ARBA00023125"/>
    </source>
</evidence>
<dbReference type="PROSITE" id="PS51197">
    <property type="entry name" value="HTH_RRF2_2"/>
    <property type="match status" value="1"/>
</dbReference>
<dbReference type="GO" id="GO:0005829">
    <property type="term" value="C:cytosol"/>
    <property type="evidence" value="ECO:0007669"/>
    <property type="project" value="TreeGrafter"/>
</dbReference>
<dbReference type="AlphaFoldDB" id="A0A5M6IXP1"/>
<dbReference type="PANTHER" id="PTHR33221:SF4">
    <property type="entry name" value="HTH-TYPE TRANSCRIPTIONAL REPRESSOR NSRR"/>
    <property type="match status" value="1"/>
</dbReference>
<dbReference type="EMBL" id="VWPK01000008">
    <property type="protein sequence ID" value="KAA5613103.1"/>
    <property type="molecule type" value="Genomic_DNA"/>
</dbReference>
<comment type="caution">
    <text evidence="2">The sequence shown here is derived from an EMBL/GenBank/DDBJ whole genome shotgun (WGS) entry which is preliminary data.</text>
</comment>
<keyword evidence="3" id="KW-1185">Reference proteome</keyword>
<dbReference type="SUPFAM" id="SSF46785">
    <property type="entry name" value="Winged helix' DNA-binding domain"/>
    <property type="match status" value="1"/>
</dbReference>
<dbReference type="GO" id="GO:0003700">
    <property type="term" value="F:DNA-binding transcription factor activity"/>
    <property type="evidence" value="ECO:0007669"/>
    <property type="project" value="TreeGrafter"/>
</dbReference>